<proteinExistence type="predicted"/>
<reference evidence="1 2" key="1">
    <citation type="submission" date="2019-09" db="EMBL/GenBank/DDBJ databases">
        <title>In-depth cultivation of the pig gut microbiome towards novel bacterial diversity and tailored functional studies.</title>
        <authorList>
            <person name="Wylensek D."/>
            <person name="Hitch T.C.A."/>
            <person name="Clavel T."/>
        </authorList>
    </citation>
    <scope>NUCLEOTIDE SEQUENCE [LARGE SCALE GENOMIC DNA]</scope>
    <source>
        <strain evidence="1 2">WCA3-693-APC-4?</strain>
    </source>
</reference>
<comment type="caution">
    <text evidence="1">The sequence shown here is derived from an EMBL/GenBank/DDBJ whole genome shotgun (WGS) entry which is preliminary data.</text>
</comment>
<evidence type="ECO:0000313" key="1">
    <source>
        <dbReference type="EMBL" id="MSU01926.1"/>
    </source>
</evidence>
<dbReference type="Proteomes" id="UP000469523">
    <property type="component" value="Unassembled WGS sequence"/>
</dbReference>
<keyword evidence="2" id="KW-1185">Reference proteome</keyword>
<gene>
    <name evidence="1" type="ORF">FYJ83_10640</name>
</gene>
<dbReference type="AlphaFoldDB" id="A0A6N7XK17"/>
<name>A0A6N7XK17_9FIRM</name>
<accession>A0A6N7XK17</accession>
<dbReference type="RefSeq" id="WP_154440450.1">
    <property type="nucleotide sequence ID" value="NZ_VUNQ01000021.1"/>
</dbReference>
<organism evidence="1 2">
    <name type="scientific">Tissierella pigra</name>
    <dbReference type="NCBI Taxonomy" id="2607614"/>
    <lineage>
        <taxon>Bacteria</taxon>
        <taxon>Bacillati</taxon>
        <taxon>Bacillota</taxon>
        <taxon>Tissierellia</taxon>
        <taxon>Tissierellales</taxon>
        <taxon>Tissierellaceae</taxon>
        <taxon>Tissierella</taxon>
    </lineage>
</organism>
<protein>
    <submittedName>
        <fullName evidence="1">Uncharacterized protein</fullName>
    </submittedName>
</protein>
<sequence length="305" mass="34784">MIFLDYSPFANIENEYFKSLNETSRYDKARFQNSIFDEVHMIESVDVVCTPDKKEWDYDTVFLWKCDNLEAGNVQLNGIPINQLLIRRRKKDEFTFENLKAIDFDPAVQFYEFKDRFIESYEDYVYGIQPMGGSVENPILGEVTIDEVESEFGSVWIVGKDTQYELRYDLEVGDYETVIPTGITETLGSQFPTISKNGHVKYRRGTVRCTIVSDKTIQGGSIHPKEEKKIRRAMMAFLTDNKPKFYKDGSGESMLISIVNAPTLSPINELKRLLYTTDIEFIEVGGIDMNSLATAGLIGGVAIDN</sequence>
<evidence type="ECO:0000313" key="2">
    <source>
        <dbReference type="Proteomes" id="UP000469523"/>
    </source>
</evidence>
<dbReference type="EMBL" id="VUNQ01000021">
    <property type="protein sequence ID" value="MSU01926.1"/>
    <property type="molecule type" value="Genomic_DNA"/>
</dbReference>